<feature type="transmembrane region" description="Helical" evidence="8">
    <location>
        <begin position="106"/>
        <end position="133"/>
    </location>
</feature>
<keyword evidence="6" id="KW-0675">Receptor</keyword>
<evidence type="ECO:0000256" key="8">
    <source>
        <dbReference type="SAM" id="Phobius"/>
    </source>
</evidence>
<dbReference type="PANTHER" id="PTHR11334">
    <property type="entry name" value="MAS-RELATED G-PROTEIN COUPLED RECEPTOR"/>
    <property type="match status" value="1"/>
</dbReference>
<keyword evidence="5 8" id="KW-0472">Membrane</keyword>
<dbReference type="OrthoDB" id="9631784at2759"/>
<evidence type="ECO:0000256" key="2">
    <source>
        <dbReference type="ARBA" id="ARBA00022692"/>
    </source>
</evidence>
<feature type="transmembrane region" description="Helical" evidence="8">
    <location>
        <begin position="217"/>
        <end position="239"/>
    </location>
</feature>
<evidence type="ECO:0000256" key="6">
    <source>
        <dbReference type="ARBA" id="ARBA00023170"/>
    </source>
</evidence>
<dbReference type="Pfam" id="PF00001">
    <property type="entry name" value="7tm_1"/>
    <property type="match status" value="1"/>
</dbReference>
<dbReference type="GeneTree" id="ENSGT01030000234639"/>
<comment type="subcellular location">
    <subcellularLocation>
        <location evidence="1">Membrane</location>
        <topology evidence="1">Multi-pass membrane protein</topology>
    </subcellularLocation>
</comment>
<keyword evidence="11" id="KW-1185">Reference proteome</keyword>
<evidence type="ECO:0000313" key="10">
    <source>
        <dbReference type="Ensembl" id="ENSECAP00000033412.1"/>
    </source>
</evidence>
<dbReference type="AlphaFoldDB" id="A0A3Q2HJL7"/>
<dbReference type="InterPro" id="IPR026232">
    <property type="entry name" value="MRGPCRD"/>
</dbReference>
<organism evidence="10 11">
    <name type="scientific">Equus caballus</name>
    <name type="common">Horse</name>
    <dbReference type="NCBI Taxonomy" id="9796"/>
    <lineage>
        <taxon>Eukaryota</taxon>
        <taxon>Metazoa</taxon>
        <taxon>Chordata</taxon>
        <taxon>Craniata</taxon>
        <taxon>Vertebrata</taxon>
        <taxon>Euteleostomi</taxon>
        <taxon>Mammalia</taxon>
        <taxon>Eutheria</taxon>
        <taxon>Laurasiatheria</taxon>
        <taxon>Perissodactyla</taxon>
        <taxon>Equidae</taxon>
        <taxon>Equus</taxon>
    </lineage>
</organism>
<feature type="transmembrane region" description="Helical" evidence="8">
    <location>
        <begin position="145"/>
        <end position="165"/>
    </location>
</feature>
<evidence type="ECO:0000256" key="5">
    <source>
        <dbReference type="ARBA" id="ARBA00023136"/>
    </source>
</evidence>
<dbReference type="SUPFAM" id="SSF81321">
    <property type="entry name" value="Family A G protein-coupled receptor-like"/>
    <property type="match status" value="1"/>
</dbReference>
<dbReference type="GO" id="GO:0004930">
    <property type="term" value="F:G protein-coupled receptor activity"/>
    <property type="evidence" value="ECO:0000318"/>
    <property type="project" value="GO_Central"/>
</dbReference>
<evidence type="ECO:0000259" key="9">
    <source>
        <dbReference type="PROSITE" id="PS50262"/>
    </source>
</evidence>
<evidence type="ECO:0000256" key="4">
    <source>
        <dbReference type="ARBA" id="ARBA00023040"/>
    </source>
</evidence>
<dbReference type="OMA" id="GVESQCF"/>
<dbReference type="GO" id="GO:0007186">
    <property type="term" value="P:G protein-coupled receptor signaling pathway"/>
    <property type="evidence" value="ECO:0000318"/>
    <property type="project" value="GO_Central"/>
</dbReference>
<dbReference type="InParanoid" id="A0A3Q2HJL7"/>
<keyword evidence="7" id="KW-0807">Transducer</keyword>
<dbReference type="PROSITE" id="PS50262">
    <property type="entry name" value="G_PROTEIN_RECEP_F1_2"/>
    <property type="match status" value="1"/>
</dbReference>
<keyword evidence="2 8" id="KW-0812">Transmembrane</keyword>
<keyword evidence="4" id="KW-0297">G-protein coupled receptor</keyword>
<dbReference type="Proteomes" id="UP000002281">
    <property type="component" value="Chromosome 12"/>
</dbReference>
<dbReference type="Gene3D" id="1.20.1070.10">
    <property type="entry name" value="Rhodopsin 7-helix transmembrane proteins"/>
    <property type="match status" value="1"/>
</dbReference>
<dbReference type="PRINTS" id="PR02108">
    <property type="entry name" value="MRGPCRFAMILY"/>
</dbReference>
<keyword evidence="3 8" id="KW-1133">Transmembrane helix</keyword>
<dbReference type="InterPro" id="IPR017452">
    <property type="entry name" value="GPCR_Rhodpsn_7TM"/>
</dbReference>
<dbReference type="Ensembl" id="ENSECAT00000020713.3">
    <property type="protein sequence ID" value="ENSECAP00000033412.1"/>
    <property type="gene ID" value="ENSECAG00000019576.3"/>
</dbReference>
<dbReference type="PRINTS" id="PR00237">
    <property type="entry name" value="GPCRRHODOPSN"/>
</dbReference>
<name>A0A3Q2HJL7_HORSE</name>
<accession>A0A3Q2HJL7</accession>
<dbReference type="FunFam" id="1.20.1070.10:FF:000432">
    <property type="entry name" value="Mas-related G protein-coupled receptor D"/>
    <property type="match status" value="1"/>
</dbReference>
<dbReference type="PRINTS" id="PR02110">
    <property type="entry name" value="MRGPCRD"/>
</dbReference>
<feature type="transmembrane region" description="Helical" evidence="8">
    <location>
        <begin position="185"/>
        <end position="205"/>
    </location>
</feature>
<reference evidence="10" key="2">
    <citation type="submission" date="2025-08" db="UniProtKB">
        <authorList>
            <consortium name="Ensembl"/>
        </authorList>
    </citation>
    <scope>IDENTIFICATION</scope>
    <source>
        <strain evidence="10">Thoroughbred</strain>
    </source>
</reference>
<dbReference type="GO" id="GO:0005886">
    <property type="term" value="C:plasma membrane"/>
    <property type="evidence" value="ECO:0000318"/>
    <property type="project" value="GO_Central"/>
</dbReference>
<dbReference type="Bgee" id="ENSECAG00000019576">
    <property type="expression patterns" value="Expressed in articular cartilage of joint and 2 other cell types or tissues"/>
</dbReference>
<dbReference type="PANTHER" id="PTHR11334:SF57">
    <property type="entry name" value="MAS-RELATED G-PROTEIN COUPLED RECEPTOR MEMBER D"/>
    <property type="match status" value="1"/>
</dbReference>
<feature type="domain" description="G-protein coupled receptors family 1 profile" evidence="9">
    <location>
        <begin position="44"/>
        <end position="276"/>
    </location>
</feature>
<feature type="transmembrane region" description="Helical" evidence="8">
    <location>
        <begin position="259"/>
        <end position="279"/>
    </location>
</feature>
<reference evidence="10" key="3">
    <citation type="submission" date="2025-09" db="UniProtKB">
        <authorList>
            <consortium name="Ensembl"/>
        </authorList>
    </citation>
    <scope>IDENTIFICATION</scope>
    <source>
        <strain evidence="10">Thoroughbred</strain>
    </source>
</reference>
<feature type="transmembrane region" description="Helical" evidence="8">
    <location>
        <begin position="64"/>
        <end position="86"/>
    </location>
</feature>
<feature type="transmembrane region" description="Helical" evidence="8">
    <location>
        <begin position="28"/>
        <end position="52"/>
    </location>
</feature>
<gene>
    <name evidence="10" type="primary">LOC100060175</name>
</gene>
<dbReference type="STRING" id="9796.ENSECAP00000033412"/>
<proteinExistence type="predicted"/>
<protein>
    <recommendedName>
        <fullName evidence="9">G-protein coupled receptors family 1 profile domain-containing protein</fullName>
    </recommendedName>
</protein>
<dbReference type="PaxDb" id="9796-ENSECAP00000033412"/>
<evidence type="ECO:0000256" key="7">
    <source>
        <dbReference type="ARBA" id="ARBA00023224"/>
    </source>
</evidence>
<sequence>MDQTLNSSQTPASTPNPAGADALGRAHLVLGALILVVCACGIVGNSMVVWLLSFCVQRAPFCVYVLHLAVADLLFLLCATFTVSLEVASLAARWWKAYEVMQRVEYFAYTCSLSLLTAISTQRCLSVLFPIWYRCHRPRHLSTTVCTLLWGLSLLMNTVSSFFCIKSGHPDEKQCLMVDSTSRCLILGIFIPMMTLSSVTLFVRVQRSPPQRRRRPRRLYVVILVSVLVFLLCAVPFAFNPILLSWGHLKGQVVLLYRHISLLSTSVSSSANPIIYFVVGRRRSRRGLREPLGAVLRTALQEEPELEERETPSTGTNELGV</sequence>
<dbReference type="InterPro" id="IPR026234">
    <property type="entry name" value="MRGPCRFAMILY"/>
</dbReference>
<reference evidence="10 11" key="1">
    <citation type="journal article" date="2009" name="Science">
        <title>Genome sequence, comparative analysis, and population genetics of the domestic horse.</title>
        <authorList>
            <consortium name="Broad Institute Genome Sequencing Platform"/>
            <consortium name="Broad Institute Whole Genome Assembly Team"/>
            <person name="Wade C.M."/>
            <person name="Giulotto E."/>
            <person name="Sigurdsson S."/>
            <person name="Zoli M."/>
            <person name="Gnerre S."/>
            <person name="Imsland F."/>
            <person name="Lear T.L."/>
            <person name="Adelson D.L."/>
            <person name="Bailey E."/>
            <person name="Bellone R.R."/>
            <person name="Bloecker H."/>
            <person name="Distl O."/>
            <person name="Edgar R.C."/>
            <person name="Garber M."/>
            <person name="Leeb T."/>
            <person name="Mauceli E."/>
            <person name="MacLeod J.N."/>
            <person name="Penedo M.C.T."/>
            <person name="Raison J.M."/>
            <person name="Sharpe T."/>
            <person name="Vogel J."/>
            <person name="Andersson L."/>
            <person name="Antczak D.F."/>
            <person name="Biagi T."/>
            <person name="Binns M.M."/>
            <person name="Chowdhary B.P."/>
            <person name="Coleman S.J."/>
            <person name="Della Valle G."/>
            <person name="Fryc S."/>
            <person name="Guerin G."/>
            <person name="Hasegawa T."/>
            <person name="Hill E.W."/>
            <person name="Jurka J."/>
            <person name="Kiialainen A."/>
            <person name="Lindgren G."/>
            <person name="Liu J."/>
            <person name="Magnani E."/>
            <person name="Mickelson J.R."/>
            <person name="Murray J."/>
            <person name="Nergadze S.G."/>
            <person name="Onofrio R."/>
            <person name="Pedroni S."/>
            <person name="Piras M.F."/>
            <person name="Raudsepp T."/>
            <person name="Rocchi M."/>
            <person name="Roeed K.H."/>
            <person name="Ryder O.A."/>
            <person name="Searle S."/>
            <person name="Skow L."/>
            <person name="Swinburne J.E."/>
            <person name="Syvaenen A.C."/>
            <person name="Tozaki T."/>
            <person name="Valberg S.J."/>
            <person name="Vaudin M."/>
            <person name="White J.R."/>
            <person name="Zody M.C."/>
            <person name="Lander E.S."/>
            <person name="Lindblad-Toh K."/>
        </authorList>
    </citation>
    <scope>NUCLEOTIDE SEQUENCE [LARGE SCALE GENOMIC DNA]</scope>
    <source>
        <strain evidence="10 11">Thoroughbred</strain>
    </source>
</reference>
<evidence type="ECO:0000256" key="1">
    <source>
        <dbReference type="ARBA" id="ARBA00004141"/>
    </source>
</evidence>
<evidence type="ECO:0000256" key="3">
    <source>
        <dbReference type="ARBA" id="ARBA00022989"/>
    </source>
</evidence>
<evidence type="ECO:0000313" key="11">
    <source>
        <dbReference type="Proteomes" id="UP000002281"/>
    </source>
</evidence>
<dbReference type="InterPro" id="IPR000276">
    <property type="entry name" value="GPCR_Rhodpsn"/>
</dbReference>